<comment type="similarity">
    <text evidence="2">Belongs to the FUN14 family.</text>
</comment>
<dbReference type="OrthoDB" id="3990500at2759"/>
<evidence type="ECO:0000256" key="6">
    <source>
        <dbReference type="SAM" id="Phobius"/>
    </source>
</evidence>
<evidence type="ECO:0000313" key="8">
    <source>
        <dbReference type="Proteomes" id="UP001152885"/>
    </source>
</evidence>
<accession>A0A9W4XC72</accession>
<dbReference type="Proteomes" id="UP001152885">
    <property type="component" value="Unassembled WGS sequence"/>
</dbReference>
<dbReference type="InterPro" id="IPR007014">
    <property type="entry name" value="FUN14"/>
</dbReference>
<keyword evidence="5 6" id="KW-0472">Membrane</keyword>
<evidence type="ECO:0000256" key="5">
    <source>
        <dbReference type="ARBA" id="ARBA00023136"/>
    </source>
</evidence>
<dbReference type="PANTHER" id="PTHR21346">
    <property type="entry name" value="FUN14 DOMAIN CONTAINING"/>
    <property type="match status" value="1"/>
</dbReference>
<sequence>MFRQSFAQNLFKRSFGIRSLTLNAFKKPSPSTFKFFFASSGASFLLFNSFSKIYNDTAALQQQSLPINDIKSNIKVNEKGYTESRFNNYLNYQELTIGSVTGLFLGIIIGKLSQVFLFVTLSSYLLLEFLQSRNVINIPWNKIVSIGKEKIDIKQLVFEKPSFKISFILSLIIAAYNV</sequence>
<dbReference type="Pfam" id="PF04930">
    <property type="entry name" value="FUN14"/>
    <property type="match status" value="1"/>
</dbReference>
<protein>
    <submittedName>
        <fullName evidence="7">Uncharacterized protein</fullName>
    </submittedName>
</protein>
<evidence type="ECO:0000256" key="3">
    <source>
        <dbReference type="ARBA" id="ARBA00022692"/>
    </source>
</evidence>
<comment type="subcellular location">
    <subcellularLocation>
        <location evidence="1">Membrane</location>
    </subcellularLocation>
</comment>
<proteinExistence type="inferred from homology"/>
<evidence type="ECO:0000313" key="7">
    <source>
        <dbReference type="EMBL" id="CAI5756905.1"/>
    </source>
</evidence>
<reference evidence="7" key="1">
    <citation type="submission" date="2022-12" db="EMBL/GenBank/DDBJ databases">
        <authorList>
            <person name="Brejova B."/>
        </authorList>
    </citation>
    <scope>NUCLEOTIDE SEQUENCE</scope>
</reference>
<organism evidence="7 8">
    <name type="scientific">Candida verbasci</name>
    <dbReference type="NCBI Taxonomy" id="1227364"/>
    <lineage>
        <taxon>Eukaryota</taxon>
        <taxon>Fungi</taxon>
        <taxon>Dikarya</taxon>
        <taxon>Ascomycota</taxon>
        <taxon>Saccharomycotina</taxon>
        <taxon>Pichiomycetes</taxon>
        <taxon>Debaryomycetaceae</taxon>
        <taxon>Candida/Lodderomyces clade</taxon>
        <taxon>Candida</taxon>
    </lineage>
</organism>
<dbReference type="PANTHER" id="PTHR21346:SF0">
    <property type="entry name" value="RE45833P"/>
    <property type="match status" value="1"/>
</dbReference>
<dbReference type="GO" id="GO:0005741">
    <property type="term" value="C:mitochondrial outer membrane"/>
    <property type="evidence" value="ECO:0007669"/>
    <property type="project" value="TreeGrafter"/>
</dbReference>
<dbReference type="GO" id="GO:0000422">
    <property type="term" value="P:autophagy of mitochondrion"/>
    <property type="evidence" value="ECO:0007669"/>
    <property type="project" value="TreeGrafter"/>
</dbReference>
<evidence type="ECO:0000256" key="2">
    <source>
        <dbReference type="ARBA" id="ARBA00009160"/>
    </source>
</evidence>
<keyword evidence="4 6" id="KW-1133">Transmembrane helix</keyword>
<comment type="caution">
    <text evidence="7">The sequence shown here is derived from an EMBL/GenBank/DDBJ whole genome shotgun (WGS) entry which is preliminary data.</text>
</comment>
<keyword evidence="3 6" id="KW-0812">Transmembrane</keyword>
<feature type="transmembrane region" description="Helical" evidence="6">
    <location>
        <begin position="103"/>
        <end position="127"/>
    </location>
</feature>
<gene>
    <name evidence="7" type="ORF">CANVERA_P1422</name>
</gene>
<keyword evidence="8" id="KW-1185">Reference proteome</keyword>
<evidence type="ECO:0000256" key="1">
    <source>
        <dbReference type="ARBA" id="ARBA00004370"/>
    </source>
</evidence>
<dbReference type="EMBL" id="CANTUO010000001">
    <property type="protein sequence ID" value="CAI5756905.1"/>
    <property type="molecule type" value="Genomic_DNA"/>
</dbReference>
<dbReference type="AlphaFoldDB" id="A0A9W4XC72"/>
<name>A0A9W4XC72_9ASCO</name>
<evidence type="ECO:0000256" key="4">
    <source>
        <dbReference type="ARBA" id="ARBA00022989"/>
    </source>
</evidence>